<dbReference type="GO" id="GO:0003684">
    <property type="term" value="F:damaged DNA binding"/>
    <property type="evidence" value="ECO:0007669"/>
    <property type="project" value="InterPro"/>
</dbReference>
<dbReference type="PROSITE" id="PS01242">
    <property type="entry name" value="ZF_FPG_1"/>
    <property type="match status" value="1"/>
</dbReference>
<dbReference type="SMART" id="SM00898">
    <property type="entry name" value="Fapy_DNA_glyco"/>
    <property type="match status" value="1"/>
</dbReference>
<dbReference type="PROSITE" id="PS51066">
    <property type="entry name" value="ZF_FPG_2"/>
    <property type="match status" value="1"/>
</dbReference>
<evidence type="ECO:0000256" key="16">
    <source>
        <dbReference type="ARBA" id="ARBA00076224"/>
    </source>
</evidence>
<keyword evidence="9" id="KW-0238">DNA-binding</keyword>
<dbReference type="GO" id="GO:0008534">
    <property type="term" value="F:oxidized purine nucleobase lesion DNA N-glycosylase activity"/>
    <property type="evidence" value="ECO:0007669"/>
    <property type="project" value="UniProtKB-ARBA"/>
</dbReference>
<evidence type="ECO:0000256" key="4">
    <source>
        <dbReference type="ARBA" id="ARBA00022723"/>
    </source>
</evidence>
<evidence type="ECO:0000256" key="14">
    <source>
        <dbReference type="ARBA" id="ARBA00044632"/>
    </source>
</evidence>
<comment type="caution">
    <text evidence="22">The sequence shown here is derived from an EMBL/GenBank/DDBJ whole genome shotgun (WGS) entry which is preliminary data.</text>
</comment>
<evidence type="ECO:0000256" key="15">
    <source>
        <dbReference type="ARBA" id="ARBA00072653"/>
    </source>
</evidence>
<evidence type="ECO:0000256" key="8">
    <source>
        <dbReference type="ARBA" id="ARBA00022833"/>
    </source>
</evidence>
<dbReference type="SUPFAM" id="SSF46946">
    <property type="entry name" value="S13-like H2TH domain"/>
    <property type="match status" value="1"/>
</dbReference>
<evidence type="ECO:0000256" key="18">
    <source>
        <dbReference type="ARBA" id="ARBA00081466"/>
    </source>
</evidence>
<sequence length="278" mass="30796">MPEGHTLHRLARRHGRLFGRAPVRVSSPQGRFEASAALLDGAVLTRADAHGKHLFHRYGRDRVVHVHLGLYGTFDETELPEPGAAPPEPRGQVRMRIVGATHWADLRGPTACELITDAEVRALRARLGPDPLRRDADPDLAWARIGRSASPLATLLMDQKVVAGVGNVYRAELLFRHGIDPQLPGRALPRATWDAMWVDLVALMRDGVRKGRIDTVAPEHDPRRRGEPGRKDRHGGEVYVYRRQGMPCLVCGTPVLTAEHAARNLFWCPTCQPAVGRP</sequence>
<dbReference type="InterPro" id="IPR035937">
    <property type="entry name" value="FPG_N"/>
</dbReference>
<evidence type="ECO:0000256" key="10">
    <source>
        <dbReference type="ARBA" id="ARBA00023204"/>
    </source>
</evidence>
<evidence type="ECO:0000256" key="9">
    <source>
        <dbReference type="ARBA" id="ARBA00023125"/>
    </source>
</evidence>
<dbReference type="Pfam" id="PF06831">
    <property type="entry name" value="H2TH"/>
    <property type="match status" value="1"/>
</dbReference>
<dbReference type="RefSeq" id="WP_147104512.1">
    <property type="nucleotide sequence ID" value="NZ_BJVJ01000011.1"/>
</dbReference>
<gene>
    <name evidence="22" type="primary">nei</name>
    <name evidence="22" type="ORF">PSU4_16870</name>
</gene>
<dbReference type="Pfam" id="PF06827">
    <property type="entry name" value="zf-FPG_IleRS"/>
    <property type="match status" value="1"/>
</dbReference>
<dbReference type="InterPro" id="IPR010663">
    <property type="entry name" value="Znf_FPG/IleRS"/>
</dbReference>
<dbReference type="GO" id="GO:0006979">
    <property type="term" value="P:response to oxidative stress"/>
    <property type="evidence" value="ECO:0007669"/>
    <property type="project" value="UniProtKB-ARBA"/>
</dbReference>
<dbReference type="GO" id="GO:0140078">
    <property type="term" value="F:class I DNA-(apurinic or apyrimidinic site) endonuclease activity"/>
    <property type="evidence" value="ECO:0007669"/>
    <property type="project" value="UniProtKB-EC"/>
</dbReference>
<proteinExistence type="inferred from homology"/>
<dbReference type="InterPro" id="IPR010979">
    <property type="entry name" value="Ribosomal_uS13-like_H2TH"/>
</dbReference>
<dbReference type="GO" id="GO:0006284">
    <property type="term" value="P:base-excision repair"/>
    <property type="evidence" value="ECO:0007669"/>
    <property type="project" value="InterPro"/>
</dbReference>
<accession>A0A511DE93</accession>
<reference evidence="22 23" key="1">
    <citation type="submission" date="2019-07" db="EMBL/GenBank/DDBJ databases">
        <title>Whole genome shotgun sequence of Pseudonocardia sulfidoxydans NBRC 16205.</title>
        <authorList>
            <person name="Hosoyama A."/>
            <person name="Uohara A."/>
            <person name="Ohji S."/>
            <person name="Ichikawa N."/>
        </authorList>
    </citation>
    <scope>NUCLEOTIDE SEQUENCE [LARGE SCALE GENOMIC DNA]</scope>
    <source>
        <strain evidence="22 23">NBRC 16205</strain>
    </source>
</reference>
<keyword evidence="7" id="KW-0378">Hydrolase</keyword>
<dbReference type="InterPro" id="IPR015887">
    <property type="entry name" value="DNA_glyclase_Znf_dom_DNA_BS"/>
</dbReference>
<evidence type="ECO:0000256" key="1">
    <source>
        <dbReference type="ARBA" id="ARBA00001947"/>
    </source>
</evidence>
<evidence type="ECO:0000256" key="20">
    <source>
        <dbReference type="SAM" id="MobiDB-lite"/>
    </source>
</evidence>
<dbReference type="PANTHER" id="PTHR42697">
    <property type="entry name" value="ENDONUCLEASE 8"/>
    <property type="match status" value="1"/>
</dbReference>
<evidence type="ECO:0000256" key="17">
    <source>
        <dbReference type="ARBA" id="ARBA00076830"/>
    </source>
</evidence>
<name>A0A511DE93_9PSEU</name>
<evidence type="ECO:0000256" key="5">
    <source>
        <dbReference type="ARBA" id="ARBA00022763"/>
    </source>
</evidence>
<evidence type="ECO:0000256" key="2">
    <source>
        <dbReference type="ARBA" id="ARBA00009409"/>
    </source>
</evidence>
<dbReference type="AlphaFoldDB" id="A0A511DE93"/>
<evidence type="ECO:0000256" key="6">
    <source>
        <dbReference type="ARBA" id="ARBA00022771"/>
    </source>
</evidence>
<dbReference type="Proteomes" id="UP000321685">
    <property type="component" value="Unassembled WGS sequence"/>
</dbReference>
<evidence type="ECO:0000259" key="21">
    <source>
        <dbReference type="PROSITE" id="PS51066"/>
    </source>
</evidence>
<dbReference type="EMBL" id="BJVJ01000011">
    <property type="protein sequence ID" value="GEL22733.1"/>
    <property type="molecule type" value="Genomic_DNA"/>
</dbReference>
<protein>
    <recommendedName>
        <fullName evidence="15">Endonuclease 8 1</fullName>
        <ecNumber evidence="3">4.2.99.18</ecNumber>
    </recommendedName>
    <alternativeName>
        <fullName evidence="17">DNA glycosylase/AP lyase Nei 1</fullName>
    </alternativeName>
    <alternativeName>
        <fullName evidence="16">DNA-(apurinic or apyrimidinic site) lyase Nei 1</fullName>
    </alternativeName>
    <alternativeName>
        <fullName evidence="18">Endonuclease VIII 1</fullName>
    </alternativeName>
</protein>
<keyword evidence="8" id="KW-0862">Zinc</keyword>
<dbReference type="SMART" id="SM01232">
    <property type="entry name" value="H2TH"/>
    <property type="match status" value="1"/>
</dbReference>
<keyword evidence="22" id="KW-0255">Endonuclease</keyword>
<dbReference type="FunFam" id="3.20.190.10:FF:000007">
    <property type="entry name" value="DNA glycosylase"/>
    <property type="match status" value="1"/>
</dbReference>
<evidence type="ECO:0000256" key="13">
    <source>
        <dbReference type="ARBA" id="ARBA00023295"/>
    </source>
</evidence>
<keyword evidence="23" id="KW-1185">Reference proteome</keyword>
<dbReference type="InterPro" id="IPR000214">
    <property type="entry name" value="Znf_DNA_glyclase/AP_lyase"/>
</dbReference>
<feature type="domain" description="FPG-type" evidence="21">
    <location>
        <begin position="239"/>
        <end position="273"/>
    </location>
</feature>
<evidence type="ECO:0000256" key="7">
    <source>
        <dbReference type="ARBA" id="ARBA00022801"/>
    </source>
</evidence>
<keyword evidence="12" id="KW-0511">Multifunctional enzyme</keyword>
<dbReference type="PANTHER" id="PTHR42697:SF3">
    <property type="entry name" value="ENDONUCLEASE 8 1"/>
    <property type="match status" value="1"/>
</dbReference>
<comment type="similarity">
    <text evidence="2">Belongs to the FPG family.</text>
</comment>
<organism evidence="22 23">
    <name type="scientific">Pseudonocardia sulfidoxydans NBRC 16205</name>
    <dbReference type="NCBI Taxonomy" id="1223511"/>
    <lineage>
        <taxon>Bacteria</taxon>
        <taxon>Bacillati</taxon>
        <taxon>Actinomycetota</taxon>
        <taxon>Actinomycetes</taxon>
        <taxon>Pseudonocardiales</taxon>
        <taxon>Pseudonocardiaceae</taxon>
        <taxon>Pseudonocardia</taxon>
    </lineage>
</organism>
<dbReference type="InterPro" id="IPR012319">
    <property type="entry name" value="FPG_cat"/>
</dbReference>
<dbReference type="GO" id="GO:0003690">
    <property type="term" value="F:double-stranded DNA binding"/>
    <property type="evidence" value="ECO:0007669"/>
    <property type="project" value="UniProtKB-ARBA"/>
</dbReference>
<dbReference type="EC" id="4.2.99.18" evidence="3"/>
<dbReference type="SUPFAM" id="SSF81624">
    <property type="entry name" value="N-terminal domain of MutM-like DNA repair proteins"/>
    <property type="match status" value="1"/>
</dbReference>
<evidence type="ECO:0000256" key="19">
    <source>
        <dbReference type="PROSITE-ProRule" id="PRU00391"/>
    </source>
</evidence>
<evidence type="ECO:0000256" key="11">
    <source>
        <dbReference type="ARBA" id="ARBA00023239"/>
    </source>
</evidence>
<evidence type="ECO:0000256" key="12">
    <source>
        <dbReference type="ARBA" id="ARBA00023268"/>
    </source>
</evidence>
<dbReference type="CDD" id="cd08970">
    <property type="entry name" value="AcNei1_N"/>
    <property type="match status" value="1"/>
</dbReference>
<evidence type="ECO:0000313" key="22">
    <source>
        <dbReference type="EMBL" id="GEL22733.1"/>
    </source>
</evidence>
<keyword evidence="10" id="KW-0234">DNA repair</keyword>
<dbReference type="FunFam" id="1.10.8.50:FF:000003">
    <property type="entry name" value="Formamidopyrimidine-DNA glycosylase"/>
    <property type="match status" value="1"/>
</dbReference>
<dbReference type="Gene3D" id="1.10.8.50">
    <property type="match status" value="1"/>
</dbReference>
<comment type="cofactor">
    <cofactor evidence="1">
        <name>Zn(2+)</name>
        <dbReference type="ChEBI" id="CHEBI:29105"/>
    </cofactor>
</comment>
<evidence type="ECO:0000313" key="23">
    <source>
        <dbReference type="Proteomes" id="UP000321685"/>
    </source>
</evidence>
<dbReference type="OrthoDB" id="9800855at2"/>
<keyword evidence="5" id="KW-0227">DNA damage</keyword>
<keyword evidence="4" id="KW-0479">Metal-binding</keyword>
<dbReference type="Pfam" id="PF01149">
    <property type="entry name" value="Fapy_DNA_glyco"/>
    <property type="match status" value="1"/>
</dbReference>
<keyword evidence="22" id="KW-0540">Nuclease</keyword>
<feature type="region of interest" description="Disordered" evidence="20">
    <location>
        <begin position="213"/>
        <end position="236"/>
    </location>
</feature>
<keyword evidence="13" id="KW-0326">Glycosidase</keyword>
<dbReference type="InterPro" id="IPR015886">
    <property type="entry name" value="H2TH_FPG"/>
</dbReference>
<dbReference type="Gene3D" id="3.20.190.10">
    <property type="entry name" value="MutM-like, N-terminal"/>
    <property type="match status" value="1"/>
</dbReference>
<comment type="catalytic activity">
    <reaction evidence="14">
        <text>2'-deoxyribonucleotide-(2'-deoxyribose 5'-phosphate)-2'-deoxyribonucleotide-DNA = a 3'-end 2'-deoxyribonucleotide-(2,3-dehydro-2,3-deoxyribose 5'-phosphate)-DNA + a 5'-end 5'-phospho-2'-deoxyribonucleoside-DNA + H(+)</text>
        <dbReference type="Rhea" id="RHEA:66592"/>
        <dbReference type="Rhea" id="RHEA-COMP:13180"/>
        <dbReference type="Rhea" id="RHEA-COMP:16897"/>
        <dbReference type="Rhea" id="RHEA-COMP:17067"/>
        <dbReference type="ChEBI" id="CHEBI:15378"/>
        <dbReference type="ChEBI" id="CHEBI:136412"/>
        <dbReference type="ChEBI" id="CHEBI:157695"/>
        <dbReference type="ChEBI" id="CHEBI:167181"/>
        <dbReference type="EC" id="4.2.99.18"/>
    </reaction>
</comment>
<keyword evidence="6 19" id="KW-0863">Zinc-finger</keyword>
<dbReference type="SUPFAM" id="SSF57716">
    <property type="entry name" value="Glucocorticoid receptor-like (DNA-binding domain)"/>
    <property type="match status" value="1"/>
</dbReference>
<dbReference type="GO" id="GO:0000703">
    <property type="term" value="F:oxidized pyrimidine nucleobase lesion DNA N-glycosylase activity"/>
    <property type="evidence" value="ECO:0007669"/>
    <property type="project" value="TreeGrafter"/>
</dbReference>
<dbReference type="GO" id="GO:0008270">
    <property type="term" value="F:zinc ion binding"/>
    <property type="evidence" value="ECO:0007669"/>
    <property type="project" value="UniProtKB-KW"/>
</dbReference>
<evidence type="ECO:0000256" key="3">
    <source>
        <dbReference type="ARBA" id="ARBA00012720"/>
    </source>
</evidence>
<keyword evidence="11" id="KW-0456">Lyase</keyword>